<reference evidence="4" key="1">
    <citation type="journal article" date="2010" name="Genome Biol.">
        <title>Genome sequence of the necrotrophic plant pathogen Pythium ultimum reveals original pathogenicity mechanisms and effector repertoire.</title>
        <authorList>
            <person name="Levesque C.A."/>
            <person name="Brouwer H."/>
            <person name="Cano L."/>
            <person name="Hamilton J.P."/>
            <person name="Holt C."/>
            <person name="Huitema E."/>
            <person name="Raffaele S."/>
            <person name="Robideau G.P."/>
            <person name="Thines M."/>
            <person name="Win J."/>
            <person name="Zerillo M.M."/>
            <person name="Beakes G.W."/>
            <person name="Boore J.L."/>
            <person name="Busam D."/>
            <person name="Dumas B."/>
            <person name="Ferriera S."/>
            <person name="Fuerstenberg S.I."/>
            <person name="Gachon C.M."/>
            <person name="Gaulin E."/>
            <person name="Govers F."/>
            <person name="Grenville-Briggs L."/>
            <person name="Horner N."/>
            <person name="Hostetler J."/>
            <person name="Jiang R.H."/>
            <person name="Johnson J."/>
            <person name="Krajaejun T."/>
            <person name="Lin H."/>
            <person name="Meijer H.J."/>
            <person name="Moore B."/>
            <person name="Morris P."/>
            <person name="Phuntmart V."/>
            <person name="Puiu D."/>
            <person name="Shetty J."/>
            <person name="Stajich J.E."/>
            <person name="Tripathy S."/>
            <person name="Wawra S."/>
            <person name="van West P."/>
            <person name="Whitty B.R."/>
            <person name="Coutinho P.M."/>
            <person name="Henrissat B."/>
            <person name="Martin F."/>
            <person name="Thomas P.D."/>
            <person name="Tyler B.M."/>
            <person name="De Vries R.P."/>
            <person name="Kamoun S."/>
            <person name="Yandell M."/>
            <person name="Tisserat N."/>
            <person name="Buell C.R."/>
        </authorList>
    </citation>
    <scope>NUCLEOTIDE SEQUENCE</scope>
    <source>
        <strain evidence="4">DAOM:BR144</strain>
    </source>
</reference>
<dbReference type="Proteomes" id="UP000019132">
    <property type="component" value="Unassembled WGS sequence"/>
</dbReference>
<evidence type="ECO:0000313" key="4">
    <source>
        <dbReference type="Proteomes" id="UP000019132"/>
    </source>
</evidence>
<evidence type="ECO:0000313" key="3">
    <source>
        <dbReference type="EnsemblProtists" id="PYU1_T012063"/>
    </source>
</evidence>
<dbReference type="EMBL" id="GL376621">
    <property type="status" value="NOT_ANNOTATED_CDS"/>
    <property type="molecule type" value="Genomic_DNA"/>
</dbReference>
<name>K3X4B4_GLOUD</name>
<organism evidence="3 4">
    <name type="scientific">Globisporangium ultimum (strain ATCC 200006 / CBS 805.95 / DAOM BR144)</name>
    <name type="common">Pythium ultimum</name>
    <dbReference type="NCBI Taxonomy" id="431595"/>
    <lineage>
        <taxon>Eukaryota</taxon>
        <taxon>Sar</taxon>
        <taxon>Stramenopiles</taxon>
        <taxon>Oomycota</taxon>
        <taxon>Peronosporomycetes</taxon>
        <taxon>Pythiales</taxon>
        <taxon>Pythiaceae</taxon>
        <taxon>Globisporangium</taxon>
    </lineage>
</organism>
<reference evidence="3" key="3">
    <citation type="submission" date="2015-02" db="UniProtKB">
        <authorList>
            <consortium name="EnsemblProtists"/>
        </authorList>
    </citation>
    <scope>IDENTIFICATION</scope>
    <source>
        <strain evidence="3">DAOM BR144</strain>
    </source>
</reference>
<evidence type="ECO:0000256" key="1">
    <source>
        <dbReference type="SAM" id="Coils"/>
    </source>
</evidence>
<feature type="region of interest" description="Disordered" evidence="2">
    <location>
        <begin position="166"/>
        <end position="294"/>
    </location>
</feature>
<feature type="coiled-coil region" evidence="1">
    <location>
        <begin position="11"/>
        <end position="70"/>
    </location>
</feature>
<accession>K3X4B4</accession>
<keyword evidence="4" id="KW-1185">Reference proteome</keyword>
<feature type="region of interest" description="Disordered" evidence="2">
    <location>
        <begin position="116"/>
        <end position="143"/>
    </location>
</feature>
<protein>
    <submittedName>
        <fullName evidence="3">Uncharacterized protein</fullName>
    </submittedName>
</protein>
<dbReference type="InParanoid" id="K3X4B4"/>
<dbReference type="EnsemblProtists" id="PYU1_T012063">
    <property type="protein sequence ID" value="PYU1_T012063"/>
    <property type="gene ID" value="PYU1_G012037"/>
</dbReference>
<dbReference type="eggNOG" id="ENOG502RA4E">
    <property type="taxonomic scope" value="Eukaryota"/>
</dbReference>
<dbReference type="AlphaFoldDB" id="K3X4B4"/>
<keyword evidence="1" id="KW-0175">Coiled coil</keyword>
<dbReference type="HOGENOM" id="CLU_1091855_0_0_1"/>
<sequence length="294" mass="31995">MATLVEIRVENERIKEEIHALVMRNTKLQREILTATTTRELAAVKGSNKVQELTDELNALDDELTSVRAQCDAIHKANNAHKHAPTDLERLGEEISNESSMSSTRFRRMSSAILGANGPISSHGKPVLAPTGFPEKEKERTRGMSVANVIRRGSVMMRFTSTLAKKASSSSSNSSPAAVHDNESVDDSDDNRSINIDEISPLPSPFTPSSSGSSVRSTTSSSSGRSGSGRGGRPPQRPPTQNASANVLMYKSTDEKKSLVDSNPLHLNNFRRRERSSRKLLETENNRGSASTPL</sequence>
<feature type="compositionally biased region" description="Low complexity" evidence="2">
    <location>
        <begin position="193"/>
        <end position="225"/>
    </location>
</feature>
<proteinExistence type="predicted"/>
<reference evidence="4" key="2">
    <citation type="submission" date="2010-04" db="EMBL/GenBank/DDBJ databases">
        <authorList>
            <person name="Buell R."/>
            <person name="Hamilton J."/>
            <person name="Hostetler J."/>
        </authorList>
    </citation>
    <scope>NUCLEOTIDE SEQUENCE [LARGE SCALE GENOMIC DNA]</scope>
    <source>
        <strain evidence="4">DAOM:BR144</strain>
    </source>
</reference>
<evidence type="ECO:0000256" key="2">
    <source>
        <dbReference type="SAM" id="MobiDB-lite"/>
    </source>
</evidence>
<dbReference type="VEuPathDB" id="FungiDB:PYU1_G012037"/>